<sequence>MALAVHSYGSGNSLGFWWAVVSLISEKAARDDGGGELVAPARGSGGLGPIGADLGADPSSPPSGMKACGCTIPALKSEADGQIWWPRDGSGTLALGREAARRSSGLEVDPPLRSDAGGRIWQPWEGTAPTLGRIRRPYP</sequence>
<evidence type="ECO:0000256" key="1">
    <source>
        <dbReference type="SAM" id="MobiDB-lite"/>
    </source>
</evidence>
<evidence type="ECO:0000313" key="3">
    <source>
        <dbReference type="Proteomes" id="UP000026960"/>
    </source>
</evidence>
<reference evidence="2" key="2">
    <citation type="submission" date="2015-03" db="UniProtKB">
        <authorList>
            <consortium name="EnsemblPlants"/>
        </authorList>
    </citation>
    <scope>IDENTIFICATION</scope>
</reference>
<dbReference type="EnsemblPlants" id="OBART11G09240.1">
    <property type="protein sequence ID" value="OBART11G09240.1"/>
    <property type="gene ID" value="OBART11G09240"/>
</dbReference>
<dbReference type="AlphaFoldDB" id="A0A0D3HKG1"/>
<dbReference type="PaxDb" id="65489-OBART11G09240.1"/>
<dbReference type="HOGENOM" id="CLU_1848153_0_0_1"/>
<reference evidence="2" key="1">
    <citation type="journal article" date="2009" name="Rice">
        <title>De Novo Next Generation Sequencing of Plant Genomes.</title>
        <authorList>
            <person name="Rounsley S."/>
            <person name="Marri P.R."/>
            <person name="Yu Y."/>
            <person name="He R."/>
            <person name="Sisneros N."/>
            <person name="Goicoechea J.L."/>
            <person name="Lee S.J."/>
            <person name="Angelova A."/>
            <person name="Kudrna D."/>
            <person name="Luo M."/>
            <person name="Affourtit J."/>
            <person name="Desany B."/>
            <person name="Knight J."/>
            <person name="Niazi F."/>
            <person name="Egholm M."/>
            <person name="Wing R.A."/>
        </authorList>
    </citation>
    <scope>NUCLEOTIDE SEQUENCE [LARGE SCALE GENOMIC DNA]</scope>
    <source>
        <strain evidence="2">cv. IRGC 105608</strain>
    </source>
</reference>
<name>A0A0D3HKG1_9ORYZ</name>
<accession>A0A0D3HKG1</accession>
<evidence type="ECO:0000313" key="2">
    <source>
        <dbReference type="EnsemblPlants" id="OBART11G09240.1"/>
    </source>
</evidence>
<keyword evidence="3" id="KW-1185">Reference proteome</keyword>
<proteinExistence type="predicted"/>
<protein>
    <submittedName>
        <fullName evidence="2">Uncharacterized protein</fullName>
    </submittedName>
</protein>
<dbReference type="Proteomes" id="UP000026960">
    <property type="component" value="Chromosome 11"/>
</dbReference>
<feature type="region of interest" description="Disordered" evidence="1">
    <location>
        <begin position="101"/>
        <end position="139"/>
    </location>
</feature>
<organism evidence="2">
    <name type="scientific">Oryza barthii</name>
    <dbReference type="NCBI Taxonomy" id="65489"/>
    <lineage>
        <taxon>Eukaryota</taxon>
        <taxon>Viridiplantae</taxon>
        <taxon>Streptophyta</taxon>
        <taxon>Embryophyta</taxon>
        <taxon>Tracheophyta</taxon>
        <taxon>Spermatophyta</taxon>
        <taxon>Magnoliopsida</taxon>
        <taxon>Liliopsida</taxon>
        <taxon>Poales</taxon>
        <taxon>Poaceae</taxon>
        <taxon>BOP clade</taxon>
        <taxon>Oryzoideae</taxon>
        <taxon>Oryzeae</taxon>
        <taxon>Oryzinae</taxon>
        <taxon>Oryza</taxon>
    </lineage>
</organism>
<dbReference type="Gramene" id="OBART11G09240.1">
    <property type="protein sequence ID" value="OBART11G09240.1"/>
    <property type="gene ID" value="OBART11G09240"/>
</dbReference>